<proteinExistence type="predicted"/>
<feature type="region of interest" description="Disordered" evidence="1">
    <location>
        <begin position="42"/>
        <end position="108"/>
    </location>
</feature>
<feature type="compositionally biased region" description="Basic and acidic residues" evidence="1">
    <location>
        <begin position="94"/>
        <end position="108"/>
    </location>
</feature>
<evidence type="ECO:0000313" key="2">
    <source>
        <dbReference type="EMBL" id="MEQ2220683.1"/>
    </source>
</evidence>
<gene>
    <name evidence="2" type="ORF">ILYODFUR_007914</name>
</gene>
<feature type="compositionally biased region" description="Polar residues" evidence="1">
    <location>
        <begin position="42"/>
        <end position="56"/>
    </location>
</feature>
<evidence type="ECO:0000313" key="3">
    <source>
        <dbReference type="Proteomes" id="UP001482620"/>
    </source>
</evidence>
<sequence>MLLADSAKVQMRGRFHHITPQSSQVYLYSAFQQQGTQSVKYNTPACTNQNRSSTVTAEVAPGPNEIERDGGEGNLMRQNCGGKKNRKHQWRPKYKADKLGLHAEVKAN</sequence>
<accession>A0ABV0SJD1</accession>
<name>A0ABV0SJD1_9TELE</name>
<keyword evidence="3" id="KW-1185">Reference proteome</keyword>
<reference evidence="2 3" key="1">
    <citation type="submission" date="2021-06" db="EMBL/GenBank/DDBJ databases">
        <authorList>
            <person name="Palmer J.M."/>
        </authorList>
    </citation>
    <scope>NUCLEOTIDE SEQUENCE [LARGE SCALE GENOMIC DNA]</scope>
    <source>
        <strain evidence="3">if_2019</strain>
        <tissue evidence="2">Muscle</tissue>
    </source>
</reference>
<dbReference type="EMBL" id="JAHRIQ010000519">
    <property type="protein sequence ID" value="MEQ2220683.1"/>
    <property type="molecule type" value="Genomic_DNA"/>
</dbReference>
<feature type="compositionally biased region" description="Basic residues" evidence="1">
    <location>
        <begin position="83"/>
        <end position="93"/>
    </location>
</feature>
<organism evidence="2 3">
    <name type="scientific">Ilyodon furcidens</name>
    <name type="common">goldbreast splitfin</name>
    <dbReference type="NCBI Taxonomy" id="33524"/>
    <lineage>
        <taxon>Eukaryota</taxon>
        <taxon>Metazoa</taxon>
        <taxon>Chordata</taxon>
        <taxon>Craniata</taxon>
        <taxon>Vertebrata</taxon>
        <taxon>Euteleostomi</taxon>
        <taxon>Actinopterygii</taxon>
        <taxon>Neopterygii</taxon>
        <taxon>Teleostei</taxon>
        <taxon>Neoteleostei</taxon>
        <taxon>Acanthomorphata</taxon>
        <taxon>Ovalentaria</taxon>
        <taxon>Atherinomorphae</taxon>
        <taxon>Cyprinodontiformes</taxon>
        <taxon>Goodeidae</taxon>
        <taxon>Ilyodon</taxon>
    </lineage>
</organism>
<evidence type="ECO:0000256" key="1">
    <source>
        <dbReference type="SAM" id="MobiDB-lite"/>
    </source>
</evidence>
<protein>
    <submittedName>
        <fullName evidence="2">Uncharacterized protein</fullName>
    </submittedName>
</protein>
<comment type="caution">
    <text evidence="2">The sequence shown here is derived from an EMBL/GenBank/DDBJ whole genome shotgun (WGS) entry which is preliminary data.</text>
</comment>
<dbReference type="Proteomes" id="UP001482620">
    <property type="component" value="Unassembled WGS sequence"/>
</dbReference>